<evidence type="ECO:0000313" key="3">
    <source>
        <dbReference type="Proteomes" id="UP001044222"/>
    </source>
</evidence>
<feature type="non-terminal residue" evidence="2">
    <location>
        <position position="1"/>
    </location>
</feature>
<sequence length="156" mass="15332">VSALQPPLLQGRGPLPLGPAPLPALGVVAGGAGPTVGRRGGGEGRCRGDRERLCAGEEAGHASTPGGGASAPGTRSAAGWTTPSGRRGSGAGGVGVRWCRGLGVHLGGGEVMAEGFGGASLGEGDTSLEGEEALPERSSGVTDLFCLWELSERSLH</sequence>
<evidence type="ECO:0000313" key="2">
    <source>
        <dbReference type="EMBL" id="KAG5833482.1"/>
    </source>
</evidence>
<gene>
    <name evidence="2" type="ORF">ANANG_G00276400</name>
</gene>
<reference evidence="2" key="1">
    <citation type="submission" date="2021-01" db="EMBL/GenBank/DDBJ databases">
        <title>A chromosome-scale assembly of European eel, Anguilla anguilla.</title>
        <authorList>
            <person name="Henkel C."/>
            <person name="Jong-Raadsen S.A."/>
            <person name="Dufour S."/>
            <person name="Weltzien F.-A."/>
            <person name="Palstra A.P."/>
            <person name="Pelster B."/>
            <person name="Spaink H.P."/>
            <person name="Van Den Thillart G.E."/>
            <person name="Jansen H."/>
            <person name="Zahm M."/>
            <person name="Klopp C."/>
            <person name="Cedric C."/>
            <person name="Louis A."/>
            <person name="Berthelot C."/>
            <person name="Parey E."/>
            <person name="Roest Crollius H."/>
            <person name="Montfort J."/>
            <person name="Robinson-Rechavi M."/>
            <person name="Bucao C."/>
            <person name="Bouchez O."/>
            <person name="Gislard M."/>
            <person name="Lluch J."/>
            <person name="Milhes M."/>
            <person name="Lampietro C."/>
            <person name="Lopez Roques C."/>
            <person name="Donnadieu C."/>
            <person name="Braasch I."/>
            <person name="Desvignes T."/>
            <person name="Postlethwait J."/>
            <person name="Bobe J."/>
            <person name="Guiguen Y."/>
            <person name="Dirks R."/>
        </authorList>
    </citation>
    <scope>NUCLEOTIDE SEQUENCE</scope>
    <source>
        <strain evidence="2">Tag_6206</strain>
        <tissue evidence="2">Liver</tissue>
    </source>
</reference>
<feature type="compositionally biased region" description="Basic and acidic residues" evidence="1">
    <location>
        <begin position="40"/>
        <end position="60"/>
    </location>
</feature>
<dbReference type="Proteomes" id="UP001044222">
    <property type="component" value="Chromosome 16"/>
</dbReference>
<evidence type="ECO:0000256" key="1">
    <source>
        <dbReference type="SAM" id="MobiDB-lite"/>
    </source>
</evidence>
<keyword evidence="3" id="KW-1185">Reference proteome</keyword>
<dbReference type="AlphaFoldDB" id="A0A9D3LNG9"/>
<feature type="non-terminal residue" evidence="2">
    <location>
        <position position="156"/>
    </location>
</feature>
<feature type="region of interest" description="Disordered" evidence="1">
    <location>
        <begin position="33"/>
        <end position="93"/>
    </location>
</feature>
<accession>A0A9D3LNG9</accession>
<protein>
    <submittedName>
        <fullName evidence="2">Uncharacterized protein</fullName>
    </submittedName>
</protein>
<comment type="caution">
    <text evidence="2">The sequence shown here is derived from an EMBL/GenBank/DDBJ whole genome shotgun (WGS) entry which is preliminary data.</text>
</comment>
<dbReference type="EMBL" id="JAFIRN010000016">
    <property type="protein sequence ID" value="KAG5833482.1"/>
    <property type="molecule type" value="Genomic_DNA"/>
</dbReference>
<organism evidence="2 3">
    <name type="scientific">Anguilla anguilla</name>
    <name type="common">European freshwater eel</name>
    <name type="synonym">Muraena anguilla</name>
    <dbReference type="NCBI Taxonomy" id="7936"/>
    <lineage>
        <taxon>Eukaryota</taxon>
        <taxon>Metazoa</taxon>
        <taxon>Chordata</taxon>
        <taxon>Craniata</taxon>
        <taxon>Vertebrata</taxon>
        <taxon>Euteleostomi</taxon>
        <taxon>Actinopterygii</taxon>
        <taxon>Neopterygii</taxon>
        <taxon>Teleostei</taxon>
        <taxon>Anguilliformes</taxon>
        <taxon>Anguillidae</taxon>
        <taxon>Anguilla</taxon>
    </lineage>
</organism>
<name>A0A9D3LNG9_ANGAN</name>
<proteinExistence type="predicted"/>